<dbReference type="InterPro" id="IPR036264">
    <property type="entry name" value="Bact_exopeptidase_dim_dom"/>
</dbReference>
<feature type="domain" description="Peptidase M20 dimerisation" evidence="4">
    <location>
        <begin position="199"/>
        <end position="293"/>
    </location>
</feature>
<dbReference type="InterPro" id="IPR050072">
    <property type="entry name" value="Peptidase_M20A"/>
</dbReference>
<gene>
    <name evidence="5" type="ORF">ENW50_02235</name>
</gene>
<dbReference type="InterPro" id="IPR017150">
    <property type="entry name" value="Pept_M20_glutamate_carboxypep"/>
</dbReference>
<dbReference type="PANTHER" id="PTHR43808">
    <property type="entry name" value="ACETYLORNITHINE DEACETYLASE"/>
    <property type="match status" value="1"/>
</dbReference>
<dbReference type="EMBL" id="DTKL01000015">
    <property type="protein sequence ID" value="HGY93497.1"/>
    <property type="molecule type" value="Genomic_DNA"/>
</dbReference>
<dbReference type="SUPFAM" id="SSF53187">
    <property type="entry name" value="Zn-dependent exopeptidases"/>
    <property type="match status" value="1"/>
</dbReference>
<dbReference type="Pfam" id="PF01546">
    <property type="entry name" value="Peptidase_M20"/>
    <property type="match status" value="1"/>
</dbReference>
<dbReference type="InterPro" id="IPR002933">
    <property type="entry name" value="Peptidase_M20"/>
</dbReference>
<protein>
    <submittedName>
        <fullName evidence="5">M20 family peptidase</fullName>
    </submittedName>
</protein>
<dbReference type="GO" id="GO:0046872">
    <property type="term" value="F:metal ion binding"/>
    <property type="evidence" value="ECO:0007669"/>
    <property type="project" value="UniProtKB-KW"/>
</dbReference>
<dbReference type="PIRSF" id="PIRSF037238">
    <property type="entry name" value="Carboxypeptidase_G2"/>
    <property type="match status" value="1"/>
</dbReference>
<evidence type="ECO:0000256" key="2">
    <source>
        <dbReference type="ARBA" id="ARBA00022801"/>
    </source>
</evidence>
<evidence type="ECO:0000313" key="5">
    <source>
        <dbReference type="EMBL" id="HGY93497.1"/>
    </source>
</evidence>
<feature type="active site" evidence="3">
    <location>
        <position position="99"/>
    </location>
</feature>
<dbReference type="Pfam" id="PF07687">
    <property type="entry name" value="M20_dimer"/>
    <property type="match status" value="1"/>
</dbReference>
<name>A0A7V5CSG5_9BACT</name>
<dbReference type="GO" id="GO:0016787">
    <property type="term" value="F:hydrolase activity"/>
    <property type="evidence" value="ECO:0007669"/>
    <property type="project" value="UniProtKB-KW"/>
</dbReference>
<dbReference type="InterPro" id="IPR011650">
    <property type="entry name" value="Peptidase_M20_dimer"/>
</dbReference>
<evidence type="ECO:0000256" key="3">
    <source>
        <dbReference type="PIRSR" id="PIRSR037238-1"/>
    </source>
</evidence>
<sequence>MPSRRQAPHSTPMNPQALLLLAQNAEDAQLRLLQQLVEIESPGTDRAAVNRCVQVVAAAGVRLGGKPKRHSNSQFGDTLELRFASRKRGRPLLLLGHLDTVWPLGTLGRMPFRIALEPGGERIAGPGIYDMKAGVTMALTAIEILQKSDQLSRPVTLLLVSDEEVGSLFSRPITEKLARESAAVFVLEPAQGRTGAYKTARKGVGDYTLHVRGVAAHSGVDFTSGHSAIEELAWQIEQIRGFTELERGLTLNVGVIRGGSARNVVAAHAEADIDVRIARAGDAARIDKKLKKLRPRDPRCVLSIEGGVNRPPMERSRATVALFRQAQTLARQMGFALEEASTGGGSDGNFTAALGVPTLDGMGAVGEGAHATHESIFRNDLAPRTALLAAMIANVER</sequence>
<evidence type="ECO:0000256" key="1">
    <source>
        <dbReference type="ARBA" id="ARBA00022723"/>
    </source>
</evidence>
<keyword evidence="1" id="KW-0479">Metal-binding</keyword>
<proteinExistence type="predicted"/>
<organism evidence="5">
    <name type="scientific">Acidobacterium capsulatum</name>
    <dbReference type="NCBI Taxonomy" id="33075"/>
    <lineage>
        <taxon>Bacteria</taxon>
        <taxon>Pseudomonadati</taxon>
        <taxon>Acidobacteriota</taxon>
        <taxon>Terriglobia</taxon>
        <taxon>Terriglobales</taxon>
        <taxon>Acidobacteriaceae</taxon>
        <taxon>Acidobacterium</taxon>
    </lineage>
</organism>
<comment type="caution">
    <text evidence="5">The sequence shown here is derived from an EMBL/GenBank/DDBJ whole genome shotgun (WGS) entry which is preliminary data.</text>
</comment>
<keyword evidence="2" id="KW-0378">Hydrolase</keyword>
<dbReference type="SUPFAM" id="SSF55031">
    <property type="entry name" value="Bacterial exopeptidase dimerisation domain"/>
    <property type="match status" value="1"/>
</dbReference>
<reference evidence="5" key="1">
    <citation type="journal article" date="2020" name="mSystems">
        <title>Genome- and Community-Level Interaction Insights into Carbon Utilization and Element Cycling Functions of Hydrothermarchaeota in Hydrothermal Sediment.</title>
        <authorList>
            <person name="Zhou Z."/>
            <person name="Liu Y."/>
            <person name="Xu W."/>
            <person name="Pan J."/>
            <person name="Luo Z.H."/>
            <person name="Li M."/>
        </authorList>
    </citation>
    <scope>NUCLEOTIDE SEQUENCE [LARGE SCALE GENOMIC DNA]</scope>
    <source>
        <strain evidence="5">SpSt-855</strain>
    </source>
</reference>
<evidence type="ECO:0000259" key="4">
    <source>
        <dbReference type="Pfam" id="PF07687"/>
    </source>
</evidence>
<dbReference type="PANTHER" id="PTHR43808:SF9">
    <property type="entry name" value="BLL0789 PROTEIN"/>
    <property type="match status" value="1"/>
</dbReference>
<feature type="active site" description="Proton acceptor" evidence="3">
    <location>
        <position position="163"/>
    </location>
</feature>
<accession>A0A7V5CSG5</accession>
<dbReference type="AlphaFoldDB" id="A0A7V5CSG5"/>
<dbReference type="Gene3D" id="3.30.70.360">
    <property type="match status" value="1"/>
</dbReference>
<dbReference type="CDD" id="cd03885">
    <property type="entry name" value="M20_CPDG2"/>
    <property type="match status" value="1"/>
</dbReference>
<dbReference type="Gene3D" id="3.40.630.10">
    <property type="entry name" value="Zn peptidases"/>
    <property type="match status" value="1"/>
</dbReference>